<organism evidence="12 13">
    <name type="scientific">Dyella tabacisoli</name>
    <dbReference type="NCBI Taxonomy" id="2282381"/>
    <lineage>
        <taxon>Bacteria</taxon>
        <taxon>Pseudomonadati</taxon>
        <taxon>Pseudomonadota</taxon>
        <taxon>Gammaproteobacteria</taxon>
        <taxon>Lysobacterales</taxon>
        <taxon>Rhodanobacteraceae</taxon>
        <taxon>Dyella</taxon>
    </lineage>
</organism>
<evidence type="ECO:0000256" key="2">
    <source>
        <dbReference type="ARBA" id="ARBA00036535"/>
    </source>
</evidence>
<accession>A0A369UM95</accession>
<evidence type="ECO:0000256" key="8">
    <source>
        <dbReference type="ARBA" id="ARBA00042890"/>
    </source>
</evidence>
<comment type="catalytic activity">
    <reaction evidence="1">
        <text>uridine(35) in tRNA(Tyr) = pseudouridine(35) in tRNA(Tyr)</text>
        <dbReference type="Rhea" id="RHEA:60556"/>
        <dbReference type="Rhea" id="RHEA-COMP:15607"/>
        <dbReference type="Rhea" id="RHEA-COMP:15608"/>
        <dbReference type="ChEBI" id="CHEBI:65314"/>
        <dbReference type="ChEBI" id="CHEBI:65315"/>
    </reaction>
</comment>
<evidence type="ECO:0000256" key="4">
    <source>
        <dbReference type="ARBA" id="ARBA00039989"/>
    </source>
</evidence>
<dbReference type="EC" id="5.4.99.21" evidence="3"/>
<evidence type="ECO:0000313" key="13">
    <source>
        <dbReference type="Proteomes" id="UP000253782"/>
    </source>
</evidence>
<comment type="caution">
    <text evidence="12">The sequence shown here is derived from an EMBL/GenBank/DDBJ whole genome shotgun (WGS) entry which is preliminary data.</text>
</comment>
<dbReference type="SUPFAM" id="SSF55174">
    <property type="entry name" value="Alpha-L RNA-binding motif"/>
    <property type="match status" value="1"/>
</dbReference>
<comment type="catalytic activity">
    <reaction evidence="2">
        <text>uridine(2604) in 23S rRNA = pseudouridine(2604) in 23S rRNA</text>
        <dbReference type="Rhea" id="RHEA:38875"/>
        <dbReference type="Rhea" id="RHEA-COMP:10093"/>
        <dbReference type="Rhea" id="RHEA-COMP:10094"/>
        <dbReference type="ChEBI" id="CHEBI:65314"/>
        <dbReference type="ChEBI" id="CHEBI:65315"/>
        <dbReference type="EC" id="5.4.99.21"/>
    </reaction>
</comment>
<dbReference type="InterPro" id="IPR036986">
    <property type="entry name" value="S4_RNA-bd_sf"/>
</dbReference>
<dbReference type="AlphaFoldDB" id="A0A369UM95"/>
<dbReference type="RefSeq" id="WP_114845742.1">
    <property type="nucleotide sequence ID" value="NZ_JBHSPE010000005.1"/>
</dbReference>
<evidence type="ECO:0000256" key="1">
    <source>
        <dbReference type="ARBA" id="ARBA00036390"/>
    </source>
</evidence>
<evidence type="ECO:0000256" key="3">
    <source>
        <dbReference type="ARBA" id="ARBA00038922"/>
    </source>
</evidence>
<dbReference type="InterPro" id="IPR002942">
    <property type="entry name" value="S4_RNA-bd"/>
</dbReference>
<evidence type="ECO:0000256" key="10">
    <source>
        <dbReference type="PROSITE-ProRule" id="PRU00182"/>
    </source>
</evidence>
<dbReference type="GO" id="GO:0003723">
    <property type="term" value="F:RNA binding"/>
    <property type="evidence" value="ECO:0007669"/>
    <property type="project" value="UniProtKB-KW"/>
</dbReference>
<feature type="domain" description="RNA-binding S4" evidence="11">
    <location>
        <begin position="5"/>
        <end position="66"/>
    </location>
</feature>
<dbReference type="Gene3D" id="3.10.290.10">
    <property type="entry name" value="RNA-binding S4 domain"/>
    <property type="match status" value="1"/>
</dbReference>
<evidence type="ECO:0000256" key="9">
    <source>
        <dbReference type="ARBA" id="ARBA00043147"/>
    </source>
</evidence>
<protein>
    <recommendedName>
        <fullName evidence="4">Dual-specificity RNA pseudouridine synthase RluF</fullName>
        <ecNumber evidence="3">5.4.99.21</ecNumber>
    </recommendedName>
    <alternativeName>
        <fullName evidence="6">23S rRNA pseudouridine(2604) synthase</fullName>
    </alternativeName>
    <alternativeName>
        <fullName evidence="8">Ribosomal large subunit pseudouridine synthase F</fullName>
    </alternativeName>
    <alternativeName>
        <fullName evidence="7">rRNA pseudouridylate synthase F</fullName>
    </alternativeName>
    <alternativeName>
        <fullName evidence="9">rRNA-uridine isomerase F</fullName>
    </alternativeName>
    <alternativeName>
        <fullName evidence="5">tRNA(Tyr) pseudouridine(35) synthase</fullName>
    </alternativeName>
</protein>
<dbReference type="Pfam" id="PF01479">
    <property type="entry name" value="S4"/>
    <property type="match status" value="1"/>
</dbReference>
<evidence type="ECO:0000256" key="6">
    <source>
        <dbReference type="ARBA" id="ARBA00041697"/>
    </source>
</evidence>
<evidence type="ECO:0000259" key="11">
    <source>
        <dbReference type="SMART" id="SM00363"/>
    </source>
</evidence>
<dbReference type="Proteomes" id="UP000253782">
    <property type="component" value="Unassembled WGS sequence"/>
</dbReference>
<evidence type="ECO:0000313" key="12">
    <source>
        <dbReference type="EMBL" id="RDD81874.1"/>
    </source>
</evidence>
<dbReference type="GO" id="GO:0001522">
    <property type="term" value="P:pseudouridine synthesis"/>
    <property type="evidence" value="ECO:0007669"/>
    <property type="project" value="InterPro"/>
</dbReference>
<evidence type="ECO:0000256" key="7">
    <source>
        <dbReference type="ARBA" id="ARBA00042843"/>
    </source>
</evidence>
<sequence length="240" mass="27030">MTEPVRLAKRVAELTQCSRREAEMYIEGGWVRVNGEVAEEPQLKVLDERIEIDPNAHLEPAEPATILLHKPVSHDAGPWARSALPMVTAATRSADDASGIRTLKRHFSRLSAPMPLDHEASGLLVLTQDWRVVRRLSEDAERIEQEYVVEVAGALAPDGLQRLQHGLSYHGRPLPPCKVSWQSENRLRFAIKSVQPGQLRQMCTEVGLTIVTIKRIRIGRIPLSRMAVGEWRYLPASERF</sequence>
<dbReference type="EMBL" id="QQAH01000009">
    <property type="protein sequence ID" value="RDD81874.1"/>
    <property type="molecule type" value="Genomic_DNA"/>
</dbReference>
<dbReference type="InterPro" id="IPR020103">
    <property type="entry name" value="PsdUridine_synth_cat_dom_sf"/>
</dbReference>
<keyword evidence="13" id="KW-1185">Reference proteome</keyword>
<dbReference type="PROSITE" id="PS50889">
    <property type="entry name" value="S4"/>
    <property type="match status" value="1"/>
</dbReference>
<dbReference type="OrthoDB" id="9807213at2"/>
<dbReference type="SMART" id="SM00363">
    <property type="entry name" value="S4"/>
    <property type="match status" value="1"/>
</dbReference>
<dbReference type="GO" id="GO:0160138">
    <property type="term" value="F:23S rRNA pseudouridine(2604) synthase activity"/>
    <property type="evidence" value="ECO:0007669"/>
    <property type="project" value="UniProtKB-EC"/>
</dbReference>
<dbReference type="PANTHER" id="PTHR47683">
    <property type="entry name" value="PSEUDOURIDINE SYNTHASE FAMILY PROTEIN-RELATED"/>
    <property type="match status" value="1"/>
</dbReference>
<dbReference type="SUPFAM" id="SSF55120">
    <property type="entry name" value="Pseudouridine synthase"/>
    <property type="match status" value="1"/>
</dbReference>
<reference evidence="12 13" key="1">
    <citation type="submission" date="2018-07" db="EMBL/GenBank/DDBJ databases">
        <title>Dyella tabacisoli L4-6T, whole genome shotgun sequence.</title>
        <authorList>
            <person name="Zhou X.-K."/>
            <person name="Li W.-J."/>
            <person name="Duan Y.-Q."/>
        </authorList>
    </citation>
    <scope>NUCLEOTIDE SEQUENCE [LARGE SCALE GENOMIC DNA]</scope>
    <source>
        <strain evidence="12 13">L4-6</strain>
    </source>
</reference>
<dbReference type="CDD" id="cd00165">
    <property type="entry name" value="S4"/>
    <property type="match status" value="1"/>
</dbReference>
<dbReference type="Gene3D" id="3.30.2350.10">
    <property type="entry name" value="Pseudouridine synthase"/>
    <property type="match status" value="1"/>
</dbReference>
<dbReference type="CDD" id="cd02555">
    <property type="entry name" value="PSSA_1"/>
    <property type="match status" value="1"/>
</dbReference>
<dbReference type="PANTHER" id="PTHR47683:SF2">
    <property type="entry name" value="RNA-BINDING S4 DOMAIN-CONTAINING PROTEIN"/>
    <property type="match status" value="1"/>
</dbReference>
<keyword evidence="10" id="KW-0694">RNA-binding</keyword>
<proteinExistence type="predicted"/>
<evidence type="ECO:0000256" key="5">
    <source>
        <dbReference type="ARBA" id="ARBA00041420"/>
    </source>
</evidence>
<dbReference type="GO" id="GO:0006396">
    <property type="term" value="P:RNA processing"/>
    <property type="evidence" value="ECO:0007669"/>
    <property type="project" value="UniProtKB-ARBA"/>
</dbReference>
<name>A0A369UM95_9GAMM</name>
<gene>
    <name evidence="12" type="ORF">DVJ77_11575</name>
</gene>
<dbReference type="InterPro" id="IPR050343">
    <property type="entry name" value="RsuA_PseudoU_synthase"/>
</dbReference>